<protein>
    <submittedName>
        <fullName evidence="1">Uncharacterized protein</fullName>
    </submittedName>
</protein>
<evidence type="ECO:0000313" key="2">
    <source>
        <dbReference type="Proteomes" id="UP000823632"/>
    </source>
</evidence>
<organism evidence="1 2">
    <name type="scientific">Candidatus Scatousia excrementipullorum</name>
    <dbReference type="NCBI Taxonomy" id="2840936"/>
    <lineage>
        <taxon>Bacteria</taxon>
        <taxon>Candidatus Scatousia</taxon>
    </lineage>
</organism>
<sequence length="127" mass="14150">MLNTMISFVDHEKIKITRKIPYDKPSGAEGYKEEIIGEFDVSVQGIKSSIQVEGYELDKTLAGNKLDSTFICYSSNIPVKAGDILQRIERDNLLYEVVATEPKGVGTILEQRVMIIERVDNQGGNNA</sequence>
<dbReference type="AlphaFoldDB" id="A0A9D9DT94"/>
<reference evidence="1" key="2">
    <citation type="journal article" date="2021" name="PeerJ">
        <title>Extensive microbial diversity within the chicken gut microbiome revealed by metagenomics and culture.</title>
        <authorList>
            <person name="Gilroy R."/>
            <person name="Ravi A."/>
            <person name="Getino M."/>
            <person name="Pursley I."/>
            <person name="Horton D.L."/>
            <person name="Alikhan N.F."/>
            <person name="Baker D."/>
            <person name="Gharbi K."/>
            <person name="Hall N."/>
            <person name="Watson M."/>
            <person name="Adriaenssens E.M."/>
            <person name="Foster-Nyarko E."/>
            <person name="Jarju S."/>
            <person name="Secka A."/>
            <person name="Antonio M."/>
            <person name="Oren A."/>
            <person name="Chaudhuri R.R."/>
            <person name="La Ragione R."/>
            <person name="Hildebrand F."/>
            <person name="Pallen M.J."/>
        </authorList>
    </citation>
    <scope>NUCLEOTIDE SEQUENCE</scope>
    <source>
        <strain evidence="1">10192</strain>
    </source>
</reference>
<evidence type="ECO:0000313" key="1">
    <source>
        <dbReference type="EMBL" id="MBO8430889.1"/>
    </source>
</evidence>
<reference evidence="1" key="1">
    <citation type="submission" date="2020-10" db="EMBL/GenBank/DDBJ databases">
        <authorList>
            <person name="Gilroy R."/>
        </authorList>
    </citation>
    <scope>NUCLEOTIDE SEQUENCE</scope>
    <source>
        <strain evidence="1">10192</strain>
    </source>
</reference>
<proteinExistence type="predicted"/>
<dbReference type="Proteomes" id="UP000823632">
    <property type="component" value="Unassembled WGS sequence"/>
</dbReference>
<name>A0A9D9DT94_9BACT</name>
<comment type="caution">
    <text evidence="1">The sequence shown here is derived from an EMBL/GenBank/DDBJ whole genome shotgun (WGS) entry which is preliminary data.</text>
</comment>
<gene>
    <name evidence="1" type="ORF">IAC76_05830</name>
</gene>
<accession>A0A9D9DT94</accession>
<dbReference type="EMBL" id="JADIND010000122">
    <property type="protein sequence ID" value="MBO8430889.1"/>
    <property type="molecule type" value="Genomic_DNA"/>
</dbReference>